<dbReference type="Proteomes" id="UP000006701">
    <property type="component" value="Unassembled WGS sequence"/>
</dbReference>
<dbReference type="RefSeq" id="XP_001270368.1">
    <property type="nucleotide sequence ID" value="XM_001270367.1"/>
</dbReference>
<feature type="compositionally biased region" description="Low complexity" evidence="1">
    <location>
        <begin position="14"/>
        <end position="37"/>
    </location>
</feature>
<reference evidence="3 4" key="1">
    <citation type="journal article" date="2008" name="PLoS Genet.">
        <title>Genomic islands in the pathogenic filamentous fungus Aspergillus fumigatus.</title>
        <authorList>
            <person name="Fedorova N.D."/>
            <person name="Khaldi N."/>
            <person name="Joardar V.S."/>
            <person name="Maiti R."/>
            <person name="Amedeo P."/>
            <person name="Anderson M.J."/>
            <person name="Crabtree J."/>
            <person name="Silva J.C."/>
            <person name="Badger J.H."/>
            <person name="Albarraq A."/>
            <person name="Angiuoli S."/>
            <person name="Bussey H."/>
            <person name="Bowyer P."/>
            <person name="Cotty P.J."/>
            <person name="Dyer P.S."/>
            <person name="Egan A."/>
            <person name="Galens K."/>
            <person name="Fraser-Liggett C.M."/>
            <person name="Haas B.J."/>
            <person name="Inman J.M."/>
            <person name="Kent R."/>
            <person name="Lemieux S."/>
            <person name="Malavazi I."/>
            <person name="Orvis J."/>
            <person name="Roemer T."/>
            <person name="Ronning C.M."/>
            <person name="Sundaram J.P."/>
            <person name="Sutton G."/>
            <person name="Turner G."/>
            <person name="Venter J.C."/>
            <person name="White O.R."/>
            <person name="Whitty B.R."/>
            <person name="Youngman P."/>
            <person name="Wolfe K.H."/>
            <person name="Goldman G.H."/>
            <person name="Wortman J.R."/>
            <person name="Jiang B."/>
            <person name="Denning D.W."/>
            <person name="Nierman W.C."/>
        </authorList>
    </citation>
    <scope>NUCLEOTIDE SEQUENCE [LARGE SCALE GENOMIC DNA]</scope>
    <source>
        <strain evidence="4">ATCC 1007 / CBS 513.65 / DSM 816 / NCTC 3887 / NRRL 1</strain>
    </source>
</reference>
<sequence length="204" mass="22431">MADSLPYPAQLSSADITAASDSSRHAASFGAGTATASDDTPFPVPNLFMEADLSTAERNPFTELEIRKEIATPQETATGTDASTVRGIDDLQIPPNESLPLKVGSPKEPRHARYRERNRQAARRSRENQQQLAKRLESRAASLEIKRNDLLEKVDDLSRNIQELSREVAALHDSVRPVWTFPQQQPTASLCVCNFCGTPAVPYS</sequence>
<gene>
    <name evidence="3" type="ORF">ACLA_098840</name>
</gene>
<dbReference type="Gene3D" id="1.20.5.170">
    <property type="match status" value="1"/>
</dbReference>
<feature type="region of interest" description="Disordered" evidence="1">
    <location>
        <begin position="14"/>
        <end position="43"/>
    </location>
</feature>
<dbReference type="Pfam" id="PF00170">
    <property type="entry name" value="bZIP_1"/>
    <property type="match status" value="1"/>
</dbReference>
<dbReference type="SUPFAM" id="SSF57959">
    <property type="entry name" value="Leucine zipper domain"/>
    <property type="match status" value="1"/>
</dbReference>
<dbReference type="GO" id="GO:0003700">
    <property type="term" value="F:DNA-binding transcription factor activity"/>
    <property type="evidence" value="ECO:0007669"/>
    <property type="project" value="InterPro"/>
</dbReference>
<feature type="compositionally biased region" description="Basic and acidic residues" evidence="1">
    <location>
        <begin position="105"/>
        <end position="127"/>
    </location>
</feature>
<proteinExistence type="predicted"/>
<dbReference type="PROSITE" id="PS50217">
    <property type="entry name" value="BZIP"/>
    <property type="match status" value="1"/>
</dbReference>
<dbReference type="KEGG" id="act:ACLA_098840"/>
<feature type="domain" description="BZIP" evidence="2">
    <location>
        <begin position="108"/>
        <end position="171"/>
    </location>
</feature>
<dbReference type="SMART" id="SM00338">
    <property type="entry name" value="BRLZ"/>
    <property type="match status" value="1"/>
</dbReference>
<evidence type="ECO:0000259" key="2">
    <source>
        <dbReference type="PROSITE" id="PS50217"/>
    </source>
</evidence>
<dbReference type="InterPro" id="IPR046347">
    <property type="entry name" value="bZIP_sf"/>
</dbReference>
<dbReference type="GeneID" id="4702178"/>
<dbReference type="InterPro" id="IPR004827">
    <property type="entry name" value="bZIP"/>
</dbReference>
<dbReference type="OrthoDB" id="4509537at2759"/>
<accession>A1CN05</accession>
<dbReference type="VEuPathDB" id="FungiDB:ACLA_098840"/>
<keyword evidence="4" id="KW-1185">Reference proteome</keyword>
<dbReference type="HOGENOM" id="CLU_1342958_0_0_1"/>
<evidence type="ECO:0000256" key="1">
    <source>
        <dbReference type="SAM" id="MobiDB-lite"/>
    </source>
</evidence>
<dbReference type="CDD" id="cd14686">
    <property type="entry name" value="bZIP"/>
    <property type="match status" value="1"/>
</dbReference>
<name>A1CN05_ASPCL</name>
<dbReference type="EMBL" id="DS027058">
    <property type="protein sequence ID" value="EAW08942.1"/>
    <property type="molecule type" value="Genomic_DNA"/>
</dbReference>
<protein>
    <submittedName>
        <fullName evidence="3">BZIP transcription factor, putative</fullName>
    </submittedName>
</protein>
<evidence type="ECO:0000313" key="3">
    <source>
        <dbReference type="EMBL" id="EAW08942.1"/>
    </source>
</evidence>
<organism evidence="3 4">
    <name type="scientific">Aspergillus clavatus (strain ATCC 1007 / CBS 513.65 / DSM 816 / NCTC 3887 / NRRL 1 / QM 1276 / 107)</name>
    <dbReference type="NCBI Taxonomy" id="344612"/>
    <lineage>
        <taxon>Eukaryota</taxon>
        <taxon>Fungi</taxon>
        <taxon>Dikarya</taxon>
        <taxon>Ascomycota</taxon>
        <taxon>Pezizomycotina</taxon>
        <taxon>Eurotiomycetes</taxon>
        <taxon>Eurotiomycetidae</taxon>
        <taxon>Eurotiales</taxon>
        <taxon>Aspergillaceae</taxon>
        <taxon>Aspergillus</taxon>
        <taxon>Aspergillus subgen. Fumigati</taxon>
    </lineage>
</organism>
<feature type="region of interest" description="Disordered" evidence="1">
    <location>
        <begin position="68"/>
        <end position="131"/>
    </location>
</feature>
<feature type="compositionally biased region" description="Polar residues" evidence="1">
    <location>
        <begin position="73"/>
        <end position="83"/>
    </location>
</feature>
<dbReference type="AlphaFoldDB" id="A1CN05"/>
<evidence type="ECO:0000313" key="4">
    <source>
        <dbReference type="Proteomes" id="UP000006701"/>
    </source>
</evidence>